<dbReference type="SUPFAM" id="SSF52540">
    <property type="entry name" value="P-loop containing nucleoside triphosphate hydrolases"/>
    <property type="match status" value="1"/>
</dbReference>
<evidence type="ECO:0000256" key="4">
    <source>
        <dbReference type="ARBA" id="ARBA00022741"/>
    </source>
</evidence>
<dbReference type="PANTHER" id="PTHR10695">
    <property type="entry name" value="DEPHOSPHO-COA KINASE-RELATED"/>
    <property type="match status" value="1"/>
</dbReference>
<dbReference type="GO" id="GO:0031315">
    <property type="term" value="C:extrinsic component of mitochondrial outer membrane"/>
    <property type="evidence" value="ECO:0007669"/>
    <property type="project" value="EnsemblFungi"/>
</dbReference>
<evidence type="ECO:0000256" key="3">
    <source>
        <dbReference type="ARBA" id="ARBA00022679"/>
    </source>
</evidence>
<organism evidence="9 10">
    <name type="scientific">Spizellomyces punctatus (strain DAOM BR117)</name>
    <dbReference type="NCBI Taxonomy" id="645134"/>
    <lineage>
        <taxon>Eukaryota</taxon>
        <taxon>Fungi</taxon>
        <taxon>Fungi incertae sedis</taxon>
        <taxon>Chytridiomycota</taxon>
        <taxon>Chytridiomycota incertae sedis</taxon>
        <taxon>Chytridiomycetes</taxon>
        <taxon>Spizellomycetales</taxon>
        <taxon>Spizellomycetaceae</taxon>
        <taxon>Spizellomyces</taxon>
    </lineage>
</organism>
<evidence type="ECO:0000256" key="8">
    <source>
        <dbReference type="SAM" id="Phobius"/>
    </source>
</evidence>
<dbReference type="GO" id="GO:0005811">
    <property type="term" value="C:lipid droplet"/>
    <property type="evidence" value="ECO:0007669"/>
    <property type="project" value="EnsemblFungi"/>
</dbReference>
<dbReference type="STRING" id="645134.A0A0L0H6K0"/>
<dbReference type="EMBL" id="KQ257468">
    <property type="protein sequence ID" value="KNC96589.1"/>
    <property type="molecule type" value="Genomic_DNA"/>
</dbReference>
<dbReference type="RefSeq" id="XP_016604629.1">
    <property type="nucleotide sequence ID" value="XM_016756331.1"/>
</dbReference>
<dbReference type="Proteomes" id="UP000053201">
    <property type="component" value="Unassembled WGS sequence"/>
</dbReference>
<dbReference type="InterPro" id="IPR001977">
    <property type="entry name" value="Depp_CoAkinase"/>
</dbReference>
<proteinExistence type="inferred from homology"/>
<accession>A0A0L0H6K0</accession>
<dbReference type="GO" id="GO:0004140">
    <property type="term" value="F:dephospho-CoA kinase activity"/>
    <property type="evidence" value="ECO:0007669"/>
    <property type="project" value="InterPro"/>
</dbReference>
<keyword evidence="5 9" id="KW-0418">Kinase</keyword>
<dbReference type="FunCoup" id="A0A0L0H6K0">
    <property type="interactions" value="211"/>
</dbReference>
<keyword evidence="8" id="KW-1133">Transmembrane helix</keyword>
<evidence type="ECO:0000256" key="5">
    <source>
        <dbReference type="ARBA" id="ARBA00022777"/>
    </source>
</evidence>
<dbReference type="InParanoid" id="A0A0L0H6K0"/>
<dbReference type="NCBIfam" id="TIGR00152">
    <property type="entry name" value="dephospho-CoA kinase"/>
    <property type="match status" value="1"/>
</dbReference>
<evidence type="ECO:0000313" key="9">
    <source>
        <dbReference type="EMBL" id="KNC96589.1"/>
    </source>
</evidence>
<dbReference type="PANTHER" id="PTHR10695:SF46">
    <property type="entry name" value="BIFUNCTIONAL COENZYME A SYNTHASE-RELATED"/>
    <property type="match status" value="1"/>
</dbReference>
<dbReference type="eggNOG" id="KOG3220">
    <property type="taxonomic scope" value="Eukaryota"/>
</dbReference>
<dbReference type="VEuPathDB" id="FungiDB:SPPG_08173"/>
<dbReference type="InterPro" id="IPR027417">
    <property type="entry name" value="P-loop_NTPase"/>
</dbReference>
<evidence type="ECO:0000256" key="1">
    <source>
        <dbReference type="ARBA" id="ARBA00009018"/>
    </source>
</evidence>
<dbReference type="Pfam" id="PF01121">
    <property type="entry name" value="CoaE"/>
    <property type="match status" value="1"/>
</dbReference>
<keyword evidence="6" id="KW-0067">ATP-binding</keyword>
<evidence type="ECO:0000256" key="7">
    <source>
        <dbReference type="ARBA" id="ARBA00022993"/>
    </source>
</evidence>
<keyword evidence="4" id="KW-0547">Nucleotide-binding</keyword>
<keyword evidence="2" id="KW-0963">Cytoplasm</keyword>
<sequence length="249" mass="27804">MKLIGLTGGIATGKSTVSNYLSSVHHVPIVDADIIARDVVKRNEPGYFRVLSAFGPTVVDPTTGELDRPKLGSIVFGDAEARKKLNKATHPPIRMEMLRQLLLWFMKGERLCVLDTPLLFEAGLNKFVHDVVVVYCPEEVQKGRLISRDVLSAEQAQSRIESQMPIEKKREMADIVIDNSSDRTKTQQQVDSAISKLMPNRAWNWLIWALLIGPAAAVYGALTAYKYVETVRARWAANRATSEKSEKDL</sequence>
<dbReference type="AlphaFoldDB" id="A0A0L0H6K0"/>
<keyword evidence="7" id="KW-0173">Coenzyme A biosynthesis</keyword>
<dbReference type="OrthoDB" id="247245at2759"/>
<feature type="transmembrane region" description="Helical" evidence="8">
    <location>
        <begin position="205"/>
        <end position="225"/>
    </location>
</feature>
<dbReference type="PROSITE" id="PS51219">
    <property type="entry name" value="DPCK"/>
    <property type="match status" value="1"/>
</dbReference>
<evidence type="ECO:0000256" key="2">
    <source>
        <dbReference type="ARBA" id="ARBA00022490"/>
    </source>
</evidence>
<reference evidence="9 10" key="1">
    <citation type="submission" date="2009-08" db="EMBL/GenBank/DDBJ databases">
        <title>The Genome Sequence of Spizellomyces punctatus strain DAOM BR117.</title>
        <authorList>
            <consortium name="The Broad Institute Genome Sequencing Platform"/>
            <person name="Russ C."/>
            <person name="Cuomo C."/>
            <person name="Shea T."/>
            <person name="Young S.K."/>
            <person name="Zeng Q."/>
            <person name="Koehrsen M."/>
            <person name="Haas B."/>
            <person name="Borodovsky M."/>
            <person name="Guigo R."/>
            <person name="Alvarado L."/>
            <person name="Berlin A."/>
            <person name="Bochicchio J."/>
            <person name="Borenstein D."/>
            <person name="Chapman S."/>
            <person name="Chen Z."/>
            <person name="Engels R."/>
            <person name="Freedman E."/>
            <person name="Gellesch M."/>
            <person name="Goldberg J."/>
            <person name="Griggs A."/>
            <person name="Gujja S."/>
            <person name="Heiman D."/>
            <person name="Hepburn T."/>
            <person name="Howarth C."/>
            <person name="Jen D."/>
            <person name="Larson L."/>
            <person name="Lewis B."/>
            <person name="Mehta T."/>
            <person name="Park D."/>
            <person name="Pearson M."/>
            <person name="Roberts A."/>
            <person name="Saif S."/>
            <person name="Shenoy N."/>
            <person name="Sisk P."/>
            <person name="Stolte C."/>
            <person name="Sykes S."/>
            <person name="Thomson T."/>
            <person name="Walk T."/>
            <person name="White J."/>
            <person name="Yandava C."/>
            <person name="Burger G."/>
            <person name="Gray M.W."/>
            <person name="Holland P.W.H."/>
            <person name="King N."/>
            <person name="Lang F.B.F."/>
            <person name="Roger A.J."/>
            <person name="Ruiz-Trillo I."/>
            <person name="Lander E."/>
            <person name="Nusbaum C."/>
        </authorList>
    </citation>
    <scope>NUCLEOTIDE SEQUENCE [LARGE SCALE GENOMIC DNA]</scope>
    <source>
        <strain evidence="9 10">DAOM BR117</strain>
    </source>
</reference>
<comment type="similarity">
    <text evidence="1">Belongs to the CoaE family.</text>
</comment>
<dbReference type="Gene3D" id="3.40.50.300">
    <property type="entry name" value="P-loop containing nucleotide triphosphate hydrolases"/>
    <property type="match status" value="1"/>
</dbReference>
<name>A0A0L0H6K0_SPIPD</name>
<keyword evidence="10" id="KW-1185">Reference proteome</keyword>
<evidence type="ECO:0000256" key="6">
    <source>
        <dbReference type="ARBA" id="ARBA00022840"/>
    </source>
</evidence>
<gene>
    <name evidence="9" type="ORF">SPPG_08173</name>
</gene>
<dbReference type="FunFam" id="3.40.50.300:FF:000991">
    <property type="entry name" value="Dephospho-CoA kinase"/>
    <property type="match status" value="1"/>
</dbReference>
<evidence type="ECO:0000313" key="10">
    <source>
        <dbReference type="Proteomes" id="UP000053201"/>
    </source>
</evidence>
<protein>
    <submittedName>
        <fullName evidence="9">Dephospho-CoA kinase</fullName>
    </submittedName>
</protein>
<dbReference type="GO" id="GO:0015937">
    <property type="term" value="P:coenzyme A biosynthetic process"/>
    <property type="evidence" value="ECO:0007669"/>
    <property type="project" value="UniProtKB-KW"/>
</dbReference>
<keyword evidence="3" id="KW-0808">Transferase</keyword>
<keyword evidence="8" id="KW-0472">Membrane</keyword>
<dbReference type="CDD" id="cd02022">
    <property type="entry name" value="DPCK"/>
    <property type="match status" value="1"/>
</dbReference>
<dbReference type="HAMAP" id="MF_00376">
    <property type="entry name" value="Dephospho_CoA_kinase"/>
    <property type="match status" value="1"/>
</dbReference>
<dbReference type="GO" id="GO:0005524">
    <property type="term" value="F:ATP binding"/>
    <property type="evidence" value="ECO:0007669"/>
    <property type="project" value="UniProtKB-KW"/>
</dbReference>
<dbReference type="GO" id="GO:1990143">
    <property type="term" value="C:CoA-synthesizing protein complex"/>
    <property type="evidence" value="ECO:0007669"/>
    <property type="project" value="EnsemblFungi"/>
</dbReference>
<dbReference type="GeneID" id="27691350"/>
<keyword evidence="8" id="KW-0812">Transmembrane</keyword>
<dbReference type="OMA" id="CQMDIEQ"/>